<dbReference type="EMBL" id="JABSXK010000001">
    <property type="protein sequence ID" value="NRV11479.1"/>
    <property type="molecule type" value="Genomic_DNA"/>
</dbReference>
<organism evidence="1 2">
    <name type="scientific">Clostridium beijerinckii</name>
    <name type="common">Clostridium MP</name>
    <dbReference type="NCBI Taxonomy" id="1520"/>
    <lineage>
        <taxon>Bacteria</taxon>
        <taxon>Bacillati</taxon>
        <taxon>Bacillota</taxon>
        <taxon>Clostridia</taxon>
        <taxon>Eubacteriales</taxon>
        <taxon>Clostridiaceae</taxon>
        <taxon>Clostridium</taxon>
    </lineage>
</organism>
<name>A0A9Q5CW13_CLOBE</name>
<sequence>MRIKNKLSPYPILFEYSDDYVDSLFHADVTSKTEFGQVVICVTFTLENLQIEQLIKEGKAEYCVHAECPITSFRYKKSGNQDIEFKVNADDIKDKLEICTFITATRDIVNYSNEKFNLDYDKLSFNISKGNILAIGTEVDVIINKNLDELQSLSGLIKVRKKQAVNAEYMSIDLDSDYILISLPEYEYQKYAEYGKQGFKRTVLSMILFPAMVSVLSRMKINTDDILQEKKWYKAIEKILNENNVEVDNLSIIDGNGKYSVFKIAQQIFKNPIENAFREIDNINGGRE</sequence>
<dbReference type="AlphaFoldDB" id="A0A9Q5CW13"/>
<proteinExistence type="predicted"/>
<gene>
    <name evidence="1" type="ORF">DFH45_004442</name>
</gene>
<evidence type="ECO:0000313" key="1">
    <source>
        <dbReference type="EMBL" id="NRV11479.1"/>
    </source>
</evidence>
<dbReference type="Proteomes" id="UP000821656">
    <property type="component" value="Unassembled WGS sequence"/>
</dbReference>
<comment type="caution">
    <text evidence="1">The sequence shown here is derived from an EMBL/GenBank/DDBJ whole genome shotgun (WGS) entry which is preliminary data.</text>
</comment>
<protein>
    <submittedName>
        <fullName evidence="1">Uncharacterized protein</fullName>
    </submittedName>
</protein>
<accession>A0A9Q5CW13</accession>
<reference evidence="1" key="1">
    <citation type="submission" date="2020-05" db="EMBL/GenBank/DDBJ databases">
        <title>Genomic insights into acetone-butanol-ethanol (ABE) fermentation by sequencing solventogenic clostridia strains.</title>
        <authorList>
            <person name="Brown S."/>
        </authorList>
    </citation>
    <scope>NUCLEOTIDE SEQUENCE</scope>
    <source>
        <strain evidence="1">DJ126</strain>
    </source>
</reference>
<dbReference type="RefSeq" id="WP_077307181.1">
    <property type="nucleotide sequence ID" value="NZ_CP016090.1"/>
</dbReference>
<evidence type="ECO:0000313" key="2">
    <source>
        <dbReference type="Proteomes" id="UP000821656"/>
    </source>
</evidence>